<name>A0A0D2NDF6_HYPSF</name>
<organism evidence="1 2">
    <name type="scientific">Hypholoma sublateritium (strain FD-334 SS-4)</name>
    <dbReference type="NCBI Taxonomy" id="945553"/>
    <lineage>
        <taxon>Eukaryota</taxon>
        <taxon>Fungi</taxon>
        <taxon>Dikarya</taxon>
        <taxon>Basidiomycota</taxon>
        <taxon>Agaricomycotina</taxon>
        <taxon>Agaricomycetes</taxon>
        <taxon>Agaricomycetidae</taxon>
        <taxon>Agaricales</taxon>
        <taxon>Agaricineae</taxon>
        <taxon>Strophariaceae</taxon>
        <taxon>Hypholoma</taxon>
    </lineage>
</organism>
<reference evidence="2" key="1">
    <citation type="submission" date="2014-04" db="EMBL/GenBank/DDBJ databases">
        <title>Evolutionary Origins and Diversification of the Mycorrhizal Mutualists.</title>
        <authorList>
            <consortium name="DOE Joint Genome Institute"/>
            <consortium name="Mycorrhizal Genomics Consortium"/>
            <person name="Kohler A."/>
            <person name="Kuo A."/>
            <person name="Nagy L.G."/>
            <person name="Floudas D."/>
            <person name="Copeland A."/>
            <person name="Barry K.W."/>
            <person name="Cichocki N."/>
            <person name="Veneault-Fourrey C."/>
            <person name="LaButti K."/>
            <person name="Lindquist E.A."/>
            <person name="Lipzen A."/>
            <person name="Lundell T."/>
            <person name="Morin E."/>
            <person name="Murat C."/>
            <person name="Riley R."/>
            <person name="Ohm R."/>
            <person name="Sun H."/>
            <person name="Tunlid A."/>
            <person name="Henrissat B."/>
            <person name="Grigoriev I.V."/>
            <person name="Hibbett D.S."/>
            <person name="Martin F."/>
        </authorList>
    </citation>
    <scope>NUCLEOTIDE SEQUENCE [LARGE SCALE GENOMIC DNA]</scope>
    <source>
        <strain evidence="2">FD-334 SS-4</strain>
    </source>
</reference>
<dbReference type="OMA" id="CDIRIAH"/>
<sequence>MHAHLLVPVLVISSREERHLTMAFNSTNIDNVLYRLSLDSDYTSDQDIRRYLIDSFDEIKKTHPARNHIDRGWPAPSQIDDLLSESSGQFIYASAVVNFISSPYSHPPDQLEAVLESRSCRYSPSTPFEELDKLFFHIFSQVDKNIIDLSIRILGYIILKNITSTSLISSALDIPTTVIYTALAGLTSIIEFRDDHIVFRHASLLKFLLDVSRSKQYCISSVGNHDRKPLKNVEWKMMKGLLDRGRAQKNGNTKIQP</sequence>
<dbReference type="EMBL" id="KN817609">
    <property type="protein sequence ID" value="KJA17109.1"/>
    <property type="molecule type" value="Genomic_DNA"/>
</dbReference>
<keyword evidence="2" id="KW-1185">Reference proteome</keyword>
<evidence type="ECO:0000313" key="2">
    <source>
        <dbReference type="Proteomes" id="UP000054270"/>
    </source>
</evidence>
<proteinExistence type="predicted"/>
<gene>
    <name evidence="1" type="ORF">HYPSUDRAFT_206472</name>
</gene>
<evidence type="ECO:0000313" key="1">
    <source>
        <dbReference type="EMBL" id="KJA17109.1"/>
    </source>
</evidence>
<dbReference type="OrthoDB" id="3262196at2759"/>
<dbReference type="AlphaFoldDB" id="A0A0D2NDF6"/>
<dbReference type="Proteomes" id="UP000054270">
    <property type="component" value="Unassembled WGS sequence"/>
</dbReference>
<protein>
    <submittedName>
        <fullName evidence="1">Uncharacterized protein</fullName>
    </submittedName>
</protein>
<accession>A0A0D2NDF6</accession>